<name>A0A2C9CJK6_KUEST</name>
<feature type="coiled-coil region" evidence="1">
    <location>
        <begin position="131"/>
        <end position="178"/>
    </location>
</feature>
<dbReference type="AlphaFoldDB" id="A0A2C9CJK6"/>
<keyword evidence="4" id="KW-1185">Reference proteome</keyword>
<keyword evidence="1" id="KW-0175">Coiled coil</keyword>
<evidence type="ECO:0000313" key="5">
    <source>
        <dbReference type="Proteomes" id="UP000501926"/>
    </source>
</evidence>
<evidence type="ECO:0000256" key="1">
    <source>
        <dbReference type="SAM" id="Coils"/>
    </source>
</evidence>
<feature type="coiled-coil region" evidence="1">
    <location>
        <begin position="210"/>
        <end position="248"/>
    </location>
</feature>
<evidence type="ECO:0000313" key="2">
    <source>
        <dbReference type="EMBL" id="QII13134.1"/>
    </source>
</evidence>
<reference evidence="4" key="2">
    <citation type="submission" date="2017-10" db="EMBL/GenBank/DDBJ databases">
        <authorList>
            <person name="Frank J."/>
        </authorList>
    </citation>
    <scope>NUCLEOTIDE SEQUENCE [LARGE SCALE GENOMIC DNA]</scope>
</reference>
<dbReference type="Proteomes" id="UP000501926">
    <property type="component" value="Chromosome"/>
</dbReference>
<dbReference type="KEGG" id="kst:KSMBR1_3311"/>
<dbReference type="Pfam" id="PF09903">
    <property type="entry name" value="DUF2130"/>
    <property type="match status" value="1"/>
</dbReference>
<evidence type="ECO:0000313" key="4">
    <source>
        <dbReference type="Proteomes" id="UP000221734"/>
    </source>
</evidence>
<organism evidence="3 4">
    <name type="scientific">Kuenenia stuttgartiensis</name>
    <dbReference type="NCBI Taxonomy" id="174633"/>
    <lineage>
        <taxon>Bacteria</taxon>
        <taxon>Pseudomonadati</taxon>
        <taxon>Planctomycetota</taxon>
        <taxon>Candidatus Brocadiia</taxon>
        <taxon>Candidatus Brocadiales</taxon>
        <taxon>Candidatus Brocadiaceae</taxon>
        <taxon>Candidatus Kuenenia</taxon>
    </lineage>
</organism>
<evidence type="ECO:0000313" key="3">
    <source>
        <dbReference type="EMBL" id="SOH05788.1"/>
    </source>
</evidence>
<dbReference type="Proteomes" id="UP000221734">
    <property type="component" value="Chromosome Kuenenia_stuttgartiensis_MBR1"/>
</dbReference>
<dbReference type="EMBL" id="LT934425">
    <property type="protein sequence ID" value="SOH05788.1"/>
    <property type="molecule type" value="Genomic_DNA"/>
</dbReference>
<protein>
    <recommendedName>
        <fullName evidence="6">DUF2130 domain-containing protein</fullName>
    </recommendedName>
</protein>
<reference evidence="2 5" key="3">
    <citation type="submission" date="2020-02" db="EMBL/GenBank/DDBJ databases">
        <title>Newly sequenced genome of strain CSTR1 showed variability in Candidatus Kuenenia stuttgartiensis genomes.</title>
        <authorList>
            <person name="Ding C."/>
            <person name="Adrian L."/>
        </authorList>
    </citation>
    <scope>NUCLEOTIDE SEQUENCE [LARGE SCALE GENOMIC DNA]</scope>
    <source>
        <strain evidence="2 5">CSTR1</strain>
    </source>
</reference>
<proteinExistence type="predicted"/>
<sequence>MKNQPHKGMKAARDVASLSPAGERHSLNRFVDIIKERCVTEPMITCPKCQTAIKLTESLAAPIVESARREYEQRLAQKDADIAKRETLLCEREKEIVRAKEAIDGQVAEKLRQERDRIVAEESRKAKLALAADFEQKRKELADLQEVLKQRDEKLAEAQKAQAEVLRRQRELDDEKREFDLTVEKRIQEGLATVREQAHKEAEDQLKFKVLEKEQTIASMQKQIEELKRKADQGSQQLQGEVQELELEALLISKFPRDTIEPVPKGEHGGDVLHRVIGHLGQSCGTILWESKRTKSWSDGWLIKLREDQRAAKAEIAVIVSQALPKGAATFELIDGVWVTHPRAAIPVAVTLRHTLIEVSSARQTMEGQQTKMEMVYRYLTGPRFRQRVQAIVEAFSSMQEDLDKEKKIITKQWAKREEQIGRVMQSTVGMYGDLQGIAGKTLQEIEGLELSALEASEE</sequence>
<gene>
    <name evidence="2" type="ORF">KsCSTR_37550</name>
    <name evidence="3" type="ORF">KSMBR1_3311</name>
</gene>
<accession>A0A2C9CJK6</accession>
<evidence type="ECO:0008006" key="6">
    <source>
        <dbReference type="Google" id="ProtNLM"/>
    </source>
</evidence>
<reference evidence="3" key="1">
    <citation type="submission" date="2017-10" db="EMBL/GenBank/DDBJ databases">
        <authorList>
            <person name="Banno H."/>
            <person name="Chua N.-H."/>
        </authorList>
    </citation>
    <scope>NUCLEOTIDE SEQUENCE [LARGE SCALE GENOMIC DNA]</scope>
    <source>
        <strain evidence="3">Kuenenia_mbr1_ru-nijmegen</strain>
    </source>
</reference>
<dbReference type="InterPro" id="IPR019219">
    <property type="entry name" value="DUF2130"/>
</dbReference>
<dbReference type="EMBL" id="CP049055">
    <property type="protein sequence ID" value="QII13134.1"/>
    <property type="molecule type" value="Genomic_DNA"/>
</dbReference>